<dbReference type="Pfam" id="PF06445">
    <property type="entry name" value="GyrI-like"/>
    <property type="match status" value="1"/>
</dbReference>
<dbReference type="Gene3D" id="3.20.80.10">
    <property type="entry name" value="Regulatory factor, effector binding domain"/>
    <property type="match status" value="1"/>
</dbReference>
<name>A0A328Q748_9EURY</name>
<dbReference type="InterPro" id="IPR010499">
    <property type="entry name" value="AraC_E-bd"/>
</dbReference>
<proteinExistence type="predicted"/>
<dbReference type="RefSeq" id="WP_011406927.1">
    <property type="nucleotide sequence ID" value="NZ_CATZNA010000071.1"/>
</dbReference>
<accession>A0A328Q748</accession>
<organism evidence="2 3">
    <name type="scientific">Methanosphaera stadtmanae</name>
    <dbReference type="NCBI Taxonomy" id="2317"/>
    <lineage>
        <taxon>Archaea</taxon>
        <taxon>Methanobacteriati</taxon>
        <taxon>Methanobacteriota</taxon>
        <taxon>Methanomada group</taxon>
        <taxon>Methanobacteria</taxon>
        <taxon>Methanobacteriales</taxon>
        <taxon>Methanobacteriaceae</taxon>
        <taxon>Methanosphaera</taxon>
    </lineage>
</organism>
<dbReference type="Proteomes" id="UP000248557">
    <property type="component" value="Unassembled WGS sequence"/>
</dbReference>
<sequence length="163" mass="18514">MDIVEKRIPDQKVAYVPHIDSFSKLPEFIEEVGQLISENKLEAVGFPYGSYDNDLEEYAENRQIFEVGMPIKDFYADGKPAGRIGKLGLKELTEHTVLSGKHKGSHKNFNETVKKIVKYAVENQYDIVGPITEIYLPANENTPVEEIETEVQLPVIYMGPKRD</sequence>
<comment type="caution">
    <text evidence="2">The sequence shown here is derived from an EMBL/GenBank/DDBJ whole genome shotgun (WGS) entry which is preliminary data.</text>
</comment>
<dbReference type="AlphaFoldDB" id="A0A328Q748"/>
<dbReference type="EMBL" id="NGJK01000082">
    <property type="protein sequence ID" value="RAP02560.1"/>
    <property type="molecule type" value="Genomic_DNA"/>
</dbReference>
<dbReference type="InterPro" id="IPR029442">
    <property type="entry name" value="GyrI-like"/>
</dbReference>
<dbReference type="SMART" id="SM00871">
    <property type="entry name" value="AraC_E_bind"/>
    <property type="match status" value="1"/>
</dbReference>
<evidence type="ECO:0000259" key="1">
    <source>
        <dbReference type="SMART" id="SM00871"/>
    </source>
</evidence>
<protein>
    <recommendedName>
        <fullName evidence="1">AraC effector-binding domain-containing protein</fullName>
    </recommendedName>
</protein>
<evidence type="ECO:0000313" key="2">
    <source>
        <dbReference type="EMBL" id="RAP02560.1"/>
    </source>
</evidence>
<gene>
    <name evidence="2" type="ORF">CA615_06720</name>
</gene>
<dbReference type="OMA" id="QMTGRVY"/>
<dbReference type="GeneID" id="3855090"/>
<reference evidence="2 3" key="1">
    <citation type="submission" date="2017-05" db="EMBL/GenBank/DDBJ databases">
        <title>Host range expansion of the Methanosphaera genus to humans and monogastric animals involves recent and extensive reduction in genome content.</title>
        <authorList>
            <person name="Hoedt E.C."/>
            <person name="Volmer J.G."/>
            <person name="Parks D.H."/>
            <person name="Rosewarne C.P."/>
            <person name="Denman S.E."/>
            <person name="Mcsweeney C.S."/>
            <person name="O Cuiv P."/>
            <person name="Hugenholtz P."/>
            <person name="Tyson G.W."/>
            <person name="Morrison M."/>
        </authorList>
    </citation>
    <scope>NUCLEOTIDE SEQUENCE [LARGE SCALE GENOMIC DNA]</scope>
    <source>
        <strain evidence="2 3">PA5</strain>
    </source>
</reference>
<dbReference type="InterPro" id="IPR011256">
    <property type="entry name" value="Reg_factor_effector_dom_sf"/>
</dbReference>
<dbReference type="SUPFAM" id="SSF55136">
    <property type="entry name" value="Probable bacterial effector-binding domain"/>
    <property type="match status" value="1"/>
</dbReference>
<feature type="domain" description="AraC effector-binding" evidence="1">
    <location>
        <begin position="1"/>
        <end position="156"/>
    </location>
</feature>
<evidence type="ECO:0000313" key="3">
    <source>
        <dbReference type="Proteomes" id="UP000248557"/>
    </source>
</evidence>